<dbReference type="Pfam" id="PF01648">
    <property type="entry name" value="ACPS"/>
    <property type="match status" value="1"/>
</dbReference>
<dbReference type="InterPro" id="IPR008278">
    <property type="entry name" value="4-PPantetheinyl_Trfase_dom"/>
</dbReference>
<sequence>MTAADHVEIWTIALRPAAAAFPRLTALLDDRERARCERLLDPVSRSRYTMTHAAARLILADLLNVPPEQVRWRFGPRGKPELAGLADRRHVSLSHSGGLALLAVADREVGVDIERITGRWDLKPPVRLFPAAEAAAVRAAPPAARARLFVRLFTRKEACVKAAGANLLPHGIRLPTLGEAPLLVSGPQGAGWRVRDLSVAPGYGSAVALCGPGGFTVGLRRWSFG</sequence>
<name>A0ABT5ZS46_9ACTN</name>
<dbReference type="GO" id="GO:0016740">
    <property type="term" value="F:transferase activity"/>
    <property type="evidence" value="ECO:0007669"/>
    <property type="project" value="UniProtKB-KW"/>
</dbReference>
<dbReference type="PANTHER" id="PTHR12215">
    <property type="entry name" value="PHOSPHOPANTETHEINE TRANSFERASE"/>
    <property type="match status" value="1"/>
</dbReference>
<comment type="caution">
    <text evidence="4">The sequence shown here is derived from an EMBL/GenBank/DDBJ whole genome shotgun (WGS) entry which is preliminary data.</text>
</comment>
<dbReference type="EMBL" id="JARJBC010000019">
    <property type="protein sequence ID" value="MDF3292652.1"/>
    <property type="molecule type" value="Genomic_DNA"/>
</dbReference>
<comment type="similarity">
    <text evidence="1">Belongs to the P-Pant transferase superfamily. Gsp/Sfp/HetI/AcpT family.</text>
</comment>
<accession>A0ABT5ZS46</accession>
<reference evidence="4 5" key="1">
    <citation type="submission" date="2023-03" db="EMBL/GenBank/DDBJ databases">
        <title>Draft genome sequence of Streptomyces sp. RB6PN23 isolated from peat swamp forest in Thailand.</title>
        <authorList>
            <person name="Klaysubun C."/>
            <person name="Duangmal K."/>
        </authorList>
    </citation>
    <scope>NUCLEOTIDE SEQUENCE [LARGE SCALE GENOMIC DNA]</scope>
    <source>
        <strain evidence="4 5">RB6PN23</strain>
    </source>
</reference>
<dbReference type="InterPro" id="IPR037143">
    <property type="entry name" value="4-PPantetheinyl_Trfase_dom_sf"/>
</dbReference>
<evidence type="ECO:0000256" key="2">
    <source>
        <dbReference type="ARBA" id="ARBA00022679"/>
    </source>
</evidence>
<dbReference type="Gene3D" id="3.90.470.20">
    <property type="entry name" value="4'-phosphopantetheinyl transferase domain"/>
    <property type="match status" value="1"/>
</dbReference>
<keyword evidence="5" id="KW-1185">Reference proteome</keyword>
<dbReference type="SUPFAM" id="SSF56214">
    <property type="entry name" value="4'-phosphopantetheinyl transferase"/>
    <property type="match status" value="2"/>
</dbReference>
<dbReference type="PANTHER" id="PTHR12215:SF10">
    <property type="entry name" value="L-AMINOADIPATE-SEMIALDEHYDE DEHYDROGENASE-PHOSPHOPANTETHEINYL TRANSFERASE"/>
    <property type="match status" value="1"/>
</dbReference>
<evidence type="ECO:0000313" key="5">
    <source>
        <dbReference type="Proteomes" id="UP001216579"/>
    </source>
</evidence>
<evidence type="ECO:0000256" key="1">
    <source>
        <dbReference type="ARBA" id="ARBA00010990"/>
    </source>
</evidence>
<keyword evidence="2 4" id="KW-0808">Transferase</keyword>
<protein>
    <submittedName>
        <fullName evidence="4">4'-phosphopantetheinyl transferase superfamily protein</fullName>
    </submittedName>
</protein>
<evidence type="ECO:0000313" key="4">
    <source>
        <dbReference type="EMBL" id="MDF3292652.1"/>
    </source>
</evidence>
<gene>
    <name evidence="4" type="ORF">P3G67_26180</name>
</gene>
<proteinExistence type="inferred from homology"/>
<dbReference type="RefSeq" id="WP_276095704.1">
    <property type="nucleotide sequence ID" value="NZ_JARJBC010000019.1"/>
</dbReference>
<feature type="domain" description="4'-phosphopantetheinyl transferase" evidence="3">
    <location>
        <begin position="109"/>
        <end position="167"/>
    </location>
</feature>
<dbReference type="InterPro" id="IPR050559">
    <property type="entry name" value="P-Pant_transferase_sf"/>
</dbReference>
<evidence type="ECO:0000259" key="3">
    <source>
        <dbReference type="Pfam" id="PF01648"/>
    </source>
</evidence>
<dbReference type="Proteomes" id="UP001216579">
    <property type="component" value="Unassembled WGS sequence"/>
</dbReference>
<organism evidence="4 5">
    <name type="scientific">Streptomyces silvisoli</name>
    <dbReference type="NCBI Taxonomy" id="3034235"/>
    <lineage>
        <taxon>Bacteria</taxon>
        <taxon>Bacillati</taxon>
        <taxon>Actinomycetota</taxon>
        <taxon>Actinomycetes</taxon>
        <taxon>Kitasatosporales</taxon>
        <taxon>Streptomycetaceae</taxon>
        <taxon>Streptomyces</taxon>
    </lineage>
</organism>